<accession>A0AAE6RCL4</accession>
<dbReference type="Proteomes" id="UP000464593">
    <property type="component" value="Chromosome"/>
</dbReference>
<feature type="domain" description="D-glutamate cyclase-like C-terminal" evidence="1">
    <location>
        <begin position="14"/>
        <end position="325"/>
    </location>
</feature>
<evidence type="ECO:0000259" key="1">
    <source>
        <dbReference type="Pfam" id="PF14336"/>
    </source>
</evidence>
<gene>
    <name evidence="2" type="ORF">TCK1_2374</name>
</gene>
<organism evidence="2 3">
    <name type="scientific">Pseudomonas monteilii</name>
    <dbReference type="NCBI Taxonomy" id="76759"/>
    <lineage>
        <taxon>Bacteria</taxon>
        <taxon>Pseudomonadati</taxon>
        <taxon>Pseudomonadota</taxon>
        <taxon>Gammaproteobacteria</taxon>
        <taxon>Pseudomonadales</taxon>
        <taxon>Pseudomonadaceae</taxon>
        <taxon>Pseudomonas</taxon>
    </lineage>
</organism>
<evidence type="ECO:0000313" key="3">
    <source>
        <dbReference type="Proteomes" id="UP000464593"/>
    </source>
</evidence>
<proteinExistence type="predicted"/>
<dbReference type="EMBL" id="CP040324">
    <property type="protein sequence ID" value="QHB27720.1"/>
    <property type="molecule type" value="Genomic_DNA"/>
</dbReference>
<protein>
    <submittedName>
        <fullName evidence="2">Iron-molybdenum cofactor biosynthesis protein NifQ</fullName>
    </submittedName>
</protein>
<evidence type="ECO:0000313" key="2">
    <source>
        <dbReference type="EMBL" id="QHB27720.1"/>
    </source>
</evidence>
<sequence length="339" mass="35707">MMSDSKYTSFDHRLDQLISLDIGGRGVEHLYKEARARIGRPLVGAAAEALLAAPEGSTVIVTTGSVSRAWLSPEIGENDGPAGLAAVVRALVLARNVTPVVLIEETLRRPMEAILTTAGLTVLPYEQARKAAKDKSLATVCVQGFAVTDEEAAIAAPKLLDELQPSVLFSTERVGRNRNGIYYSMRGIDYGMERARIDFVFDEAIRREIPTIAVGDGGNEIGMGLVNDSVQGHVKFGAEGSCGCGGGIGAVTPADVLVTAACSNWGCYAIAAAMAIRTGDSRLIHTPEMEGNLLRRGVDVGLINSVVGITDANVDGIPLSSHLALAEMVTAIIRPALKV</sequence>
<dbReference type="PANTHER" id="PTHR32022">
    <property type="entry name" value="D-GLUTAMATE CYCLASE, MITOCHONDRIAL"/>
    <property type="match status" value="1"/>
</dbReference>
<dbReference type="InterPro" id="IPR025504">
    <property type="entry name" value="GLUCM_C"/>
</dbReference>
<dbReference type="Gene3D" id="3.90.1640.20">
    <property type="entry name" value="TON_0340"/>
    <property type="match status" value="1"/>
</dbReference>
<dbReference type="AlphaFoldDB" id="A0AAE6RCL4"/>
<dbReference type="PANTHER" id="PTHR32022:SF10">
    <property type="entry name" value="D-GLUTAMATE CYCLASE, MITOCHONDRIAL"/>
    <property type="match status" value="1"/>
</dbReference>
<name>A0AAE6RCL4_9PSED</name>
<dbReference type="Pfam" id="PF14336">
    <property type="entry name" value="GLUCM-like_C"/>
    <property type="match status" value="1"/>
</dbReference>
<reference evidence="2 3" key="1">
    <citation type="submission" date="2019-05" db="EMBL/GenBank/DDBJ databases">
        <title>Complete genome sequence of Pseudomonas Pseudomonas resinovorans.</title>
        <authorList>
            <person name="Chen H.-P."/>
        </authorList>
    </citation>
    <scope>NUCLEOTIDE SEQUENCE [LARGE SCALE GENOMIC DNA]</scope>
    <source>
        <strain evidence="2 3">TCU-CK1</strain>
    </source>
</reference>